<dbReference type="Proteomes" id="UP000830542">
    <property type="component" value="Chromosome"/>
</dbReference>
<dbReference type="EMBL" id="BAAADN010000017">
    <property type="protein sequence ID" value="GAA0455733.1"/>
    <property type="molecule type" value="Genomic_DNA"/>
</dbReference>
<accession>A0AAV3SCS0</accession>
<feature type="region of interest" description="Disordered" evidence="1">
    <location>
        <begin position="80"/>
        <end position="102"/>
    </location>
</feature>
<dbReference type="InterPro" id="IPR017850">
    <property type="entry name" value="Alkaline_phosphatase_core_sf"/>
</dbReference>
<reference evidence="3" key="3">
    <citation type="submission" date="2023-12" db="EMBL/GenBank/DDBJ databases">
        <authorList>
            <person name="Sun Q."/>
            <person name="Inoue M."/>
        </authorList>
    </citation>
    <scope>NUCLEOTIDE SEQUENCE</scope>
    <source>
        <strain evidence="3">JCM 12289</strain>
    </source>
</reference>
<protein>
    <submittedName>
        <fullName evidence="4">Sulfatase-like hydrolase/transferase</fullName>
    </submittedName>
</protein>
<gene>
    <name evidence="3" type="ORF">GCM10008985_09530</name>
    <name evidence="4" type="ORF">MUK72_00260</name>
</gene>
<evidence type="ECO:0000259" key="2">
    <source>
        <dbReference type="Pfam" id="PF00884"/>
    </source>
</evidence>
<dbReference type="GO" id="GO:0016787">
    <property type="term" value="F:hydrolase activity"/>
    <property type="evidence" value="ECO:0007669"/>
    <property type="project" value="UniProtKB-KW"/>
</dbReference>
<organism evidence="3 6">
    <name type="scientific">Halococcus dombrowskii</name>
    <dbReference type="NCBI Taxonomy" id="179637"/>
    <lineage>
        <taxon>Archaea</taxon>
        <taxon>Methanobacteriati</taxon>
        <taxon>Methanobacteriota</taxon>
        <taxon>Stenosarchaea group</taxon>
        <taxon>Halobacteria</taxon>
        <taxon>Halobacteriales</taxon>
        <taxon>Halococcaceae</taxon>
        <taxon>Halococcus</taxon>
    </lineage>
</organism>
<dbReference type="InterPro" id="IPR052701">
    <property type="entry name" value="GAG_Ulvan_Degrading_Sulfatases"/>
</dbReference>
<evidence type="ECO:0000256" key="1">
    <source>
        <dbReference type="SAM" id="MobiDB-lite"/>
    </source>
</evidence>
<dbReference type="Pfam" id="PF00884">
    <property type="entry name" value="Sulfatase"/>
    <property type="match status" value="1"/>
</dbReference>
<dbReference type="EMBL" id="CP095005">
    <property type="protein sequence ID" value="UOO95173.1"/>
    <property type="molecule type" value="Genomic_DNA"/>
</dbReference>
<dbReference type="AlphaFoldDB" id="A0AAV3SCS0"/>
<keyword evidence="5" id="KW-1185">Reference proteome</keyword>
<dbReference type="Proteomes" id="UP001500962">
    <property type="component" value="Unassembled WGS sequence"/>
</dbReference>
<dbReference type="SUPFAM" id="SSF53649">
    <property type="entry name" value="Alkaline phosphatase-like"/>
    <property type="match status" value="1"/>
</dbReference>
<reference evidence="4" key="2">
    <citation type="submission" date="2022-04" db="EMBL/GenBank/DDBJ databases">
        <title>Sequencing and genomic assembly of Halococcus dombrowskii.</title>
        <authorList>
            <person name="Lim S.W."/>
            <person name="MacLea K.S."/>
        </authorList>
    </citation>
    <scope>NUCLEOTIDE SEQUENCE</scope>
    <source>
        <strain evidence="4">H4</strain>
    </source>
</reference>
<evidence type="ECO:0000313" key="6">
    <source>
        <dbReference type="Proteomes" id="UP001500962"/>
    </source>
</evidence>
<keyword evidence="4" id="KW-0378">Hydrolase</keyword>
<dbReference type="KEGG" id="hdo:MUK72_00260"/>
<proteinExistence type="predicted"/>
<feature type="domain" description="Sulfatase N-terminal" evidence="2">
    <location>
        <begin position="6"/>
        <end position="68"/>
    </location>
</feature>
<dbReference type="InterPro" id="IPR000917">
    <property type="entry name" value="Sulfatase_N"/>
</dbReference>
<dbReference type="Gene3D" id="3.40.720.10">
    <property type="entry name" value="Alkaline Phosphatase, subunit A"/>
    <property type="match status" value="1"/>
</dbReference>
<dbReference type="PANTHER" id="PTHR43751">
    <property type="entry name" value="SULFATASE"/>
    <property type="match status" value="1"/>
</dbReference>
<reference evidence="3" key="1">
    <citation type="journal article" date="2014" name="Int. J. Syst. Evol. Microbiol.">
        <title>Complete genome sequence of Corynebacterium casei LMG S-19264T (=DSM 44701T), isolated from a smear-ripened cheese.</title>
        <authorList>
            <consortium name="US DOE Joint Genome Institute (JGI-PGF)"/>
            <person name="Walter F."/>
            <person name="Albersmeier A."/>
            <person name="Kalinowski J."/>
            <person name="Ruckert C."/>
        </authorList>
    </citation>
    <scope>NUCLEOTIDE SEQUENCE</scope>
    <source>
        <strain evidence="3">JCM 12289</strain>
    </source>
</reference>
<feature type="compositionally biased region" description="Basic residues" evidence="1">
    <location>
        <begin position="83"/>
        <end position="93"/>
    </location>
</feature>
<sequence>MSEWEHVILLSADALRADHLSCYGYRRDTSPVLDDFAAESLRFTRAYSASSHTREAMPALLTGEYPDAAIDVHVDTQTQYKKTGTHRGSTSKHRLNDVRCAE</sequence>
<name>A0AAV3SCS0_HALDO</name>
<dbReference type="PANTHER" id="PTHR43751:SF3">
    <property type="entry name" value="SULFATASE N-TERMINAL DOMAIN-CONTAINING PROTEIN"/>
    <property type="match status" value="1"/>
</dbReference>
<evidence type="ECO:0000313" key="4">
    <source>
        <dbReference type="EMBL" id="UOO95173.1"/>
    </source>
</evidence>
<evidence type="ECO:0000313" key="5">
    <source>
        <dbReference type="Proteomes" id="UP000830542"/>
    </source>
</evidence>
<evidence type="ECO:0000313" key="3">
    <source>
        <dbReference type="EMBL" id="GAA0455733.1"/>
    </source>
</evidence>